<evidence type="ECO:0000313" key="3">
    <source>
        <dbReference type="Proteomes" id="UP000001876"/>
    </source>
</evidence>
<keyword evidence="3" id="KW-1185">Reference proteome</keyword>
<feature type="region of interest" description="Disordered" evidence="1">
    <location>
        <begin position="1"/>
        <end position="41"/>
    </location>
</feature>
<proteinExistence type="predicted"/>
<feature type="compositionally biased region" description="Low complexity" evidence="1">
    <location>
        <begin position="200"/>
        <end position="217"/>
    </location>
</feature>
<feature type="compositionally biased region" description="Acidic residues" evidence="1">
    <location>
        <begin position="177"/>
        <end position="199"/>
    </location>
</feature>
<feature type="region of interest" description="Disordered" evidence="1">
    <location>
        <begin position="161"/>
        <end position="251"/>
    </location>
</feature>
<protein>
    <submittedName>
        <fullName evidence="2">Predicted protein</fullName>
    </submittedName>
</protein>
<feature type="compositionally biased region" description="Polar residues" evidence="1">
    <location>
        <begin position="1"/>
        <end position="10"/>
    </location>
</feature>
<dbReference type="Pfam" id="PF14712">
    <property type="entry name" value="Snapin_Pallidin"/>
    <property type="match status" value="1"/>
</dbReference>
<name>C1MUI8_MICPC</name>
<dbReference type="EMBL" id="GG663740">
    <property type="protein sequence ID" value="EEH56338.1"/>
    <property type="molecule type" value="Genomic_DNA"/>
</dbReference>
<reference evidence="2 3" key="1">
    <citation type="journal article" date="2009" name="Science">
        <title>Green evolution and dynamic adaptations revealed by genomes of the marine picoeukaryotes Micromonas.</title>
        <authorList>
            <person name="Worden A.Z."/>
            <person name="Lee J.H."/>
            <person name="Mock T."/>
            <person name="Rouze P."/>
            <person name="Simmons M.P."/>
            <person name="Aerts A.L."/>
            <person name="Allen A.E."/>
            <person name="Cuvelier M.L."/>
            <person name="Derelle E."/>
            <person name="Everett M.V."/>
            <person name="Foulon E."/>
            <person name="Grimwood J."/>
            <person name="Gundlach H."/>
            <person name="Henrissat B."/>
            <person name="Napoli C."/>
            <person name="McDonald S.M."/>
            <person name="Parker M.S."/>
            <person name="Rombauts S."/>
            <person name="Salamov A."/>
            <person name="Von Dassow P."/>
            <person name="Badger J.H."/>
            <person name="Coutinho P.M."/>
            <person name="Demir E."/>
            <person name="Dubchak I."/>
            <person name="Gentemann C."/>
            <person name="Eikrem W."/>
            <person name="Gready J.E."/>
            <person name="John U."/>
            <person name="Lanier W."/>
            <person name="Lindquist E.A."/>
            <person name="Lucas S."/>
            <person name="Mayer K.F."/>
            <person name="Moreau H."/>
            <person name="Not F."/>
            <person name="Otillar R."/>
            <person name="Panaud O."/>
            <person name="Pangilinan J."/>
            <person name="Paulsen I."/>
            <person name="Piegu B."/>
            <person name="Poliakov A."/>
            <person name="Robbens S."/>
            <person name="Schmutz J."/>
            <person name="Toulza E."/>
            <person name="Wyss T."/>
            <person name="Zelensky A."/>
            <person name="Zhou K."/>
            <person name="Armbrust E.V."/>
            <person name="Bhattacharya D."/>
            <person name="Goodenough U.W."/>
            <person name="Van de Peer Y."/>
            <person name="Grigoriev I.V."/>
        </authorList>
    </citation>
    <scope>NUCLEOTIDE SEQUENCE [LARGE SCALE GENOMIC DNA]</scope>
    <source>
        <strain evidence="2 3">CCMP1545</strain>
    </source>
</reference>
<sequence>MTSSVETLSQGARARVPRPSVTLARRRPPSPPSPSRPSRASLIHSLISRPLSRRLPVSPSRPGLQREIAPAVSDCDASARASARSQSSLTASIERLHRELEALLAAVPEPEARAHADAISGLKSRVATLRASALATRAKMVRIHAGAKAMRRVDLAAVLDDDHDGLPPREDLYVGERDDDDDDDDDDDAEASEASEASEESASASASERTTGTPRSTRGGGATETDASGDDWHDADDANVDDSFRTTPGKE</sequence>
<dbReference type="GeneID" id="9684941"/>
<dbReference type="AlphaFoldDB" id="C1MUI8"/>
<feature type="compositionally biased region" description="Basic and acidic residues" evidence="1">
    <location>
        <begin position="164"/>
        <end position="176"/>
    </location>
</feature>
<dbReference type="Proteomes" id="UP000001876">
    <property type="component" value="Unassembled WGS sequence"/>
</dbReference>
<evidence type="ECO:0000313" key="2">
    <source>
        <dbReference type="EMBL" id="EEH56338.1"/>
    </source>
</evidence>
<organism evidence="3">
    <name type="scientific">Micromonas pusilla (strain CCMP1545)</name>
    <name type="common">Picoplanktonic green alga</name>
    <dbReference type="NCBI Taxonomy" id="564608"/>
    <lineage>
        <taxon>Eukaryota</taxon>
        <taxon>Viridiplantae</taxon>
        <taxon>Chlorophyta</taxon>
        <taxon>Mamiellophyceae</taxon>
        <taxon>Mamiellales</taxon>
        <taxon>Mamiellaceae</taxon>
        <taxon>Micromonas</taxon>
    </lineage>
</organism>
<dbReference type="RefSeq" id="XP_003059206.1">
    <property type="nucleotide sequence ID" value="XM_003059160.1"/>
</dbReference>
<evidence type="ECO:0000256" key="1">
    <source>
        <dbReference type="SAM" id="MobiDB-lite"/>
    </source>
</evidence>
<dbReference type="KEGG" id="mpp:MICPUCDRAFT_58822"/>
<gene>
    <name evidence="2" type="ORF">MICPUCDRAFT_58822</name>
</gene>
<accession>C1MUI8</accession>
<feature type="compositionally biased region" description="Basic and acidic residues" evidence="1">
    <location>
        <begin position="230"/>
        <end position="251"/>
    </location>
</feature>
<dbReference type="InterPro" id="IPR028119">
    <property type="entry name" value="Snapin/Pallidin/Snn1"/>
</dbReference>